<protein>
    <recommendedName>
        <fullName evidence="3">Retrotransposon gag domain-containing protein</fullName>
    </recommendedName>
</protein>
<keyword evidence="2" id="KW-1185">Reference proteome</keyword>
<gene>
    <name evidence="1" type="ORF">SLEP1_g16979</name>
</gene>
<evidence type="ECO:0008006" key="3">
    <source>
        <dbReference type="Google" id="ProtNLM"/>
    </source>
</evidence>
<name>A0AAV5J363_9ROSI</name>
<reference evidence="1 2" key="1">
    <citation type="journal article" date="2021" name="Commun. Biol.">
        <title>The genome of Shorea leprosula (Dipterocarpaceae) highlights the ecological relevance of drought in aseasonal tropical rainforests.</title>
        <authorList>
            <person name="Ng K.K.S."/>
            <person name="Kobayashi M.J."/>
            <person name="Fawcett J.A."/>
            <person name="Hatakeyama M."/>
            <person name="Paape T."/>
            <person name="Ng C.H."/>
            <person name="Ang C.C."/>
            <person name="Tnah L.H."/>
            <person name="Lee C.T."/>
            <person name="Nishiyama T."/>
            <person name="Sese J."/>
            <person name="O'Brien M.J."/>
            <person name="Copetti D."/>
            <person name="Mohd Noor M.I."/>
            <person name="Ong R.C."/>
            <person name="Putra M."/>
            <person name="Sireger I.Z."/>
            <person name="Indrioko S."/>
            <person name="Kosugi Y."/>
            <person name="Izuno A."/>
            <person name="Isagi Y."/>
            <person name="Lee S.L."/>
            <person name="Shimizu K.K."/>
        </authorList>
    </citation>
    <scope>NUCLEOTIDE SEQUENCE [LARGE SCALE GENOMIC DNA]</scope>
    <source>
        <strain evidence="1">214</strain>
    </source>
</reference>
<organism evidence="1 2">
    <name type="scientific">Rubroshorea leprosula</name>
    <dbReference type="NCBI Taxonomy" id="152421"/>
    <lineage>
        <taxon>Eukaryota</taxon>
        <taxon>Viridiplantae</taxon>
        <taxon>Streptophyta</taxon>
        <taxon>Embryophyta</taxon>
        <taxon>Tracheophyta</taxon>
        <taxon>Spermatophyta</taxon>
        <taxon>Magnoliopsida</taxon>
        <taxon>eudicotyledons</taxon>
        <taxon>Gunneridae</taxon>
        <taxon>Pentapetalae</taxon>
        <taxon>rosids</taxon>
        <taxon>malvids</taxon>
        <taxon>Malvales</taxon>
        <taxon>Dipterocarpaceae</taxon>
        <taxon>Rubroshorea</taxon>
    </lineage>
</organism>
<comment type="caution">
    <text evidence="1">The sequence shown here is derived from an EMBL/GenBank/DDBJ whole genome shotgun (WGS) entry which is preliminary data.</text>
</comment>
<dbReference type="PANTHER" id="PTHR33223">
    <property type="entry name" value="CCHC-TYPE DOMAIN-CONTAINING PROTEIN"/>
    <property type="match status" value="1"/>
</dbReference>
<dbReference type="EMBL" id="BPVZ01000022">
    <property type="protein sequence ID" value="GKV04884.1"/>
    <property type="molecule type" value="Genomic_DNA"/>
</dbReference>
<sequence>MQKEEMRTNLTTQLRIQLPPLTKKIIILVIPSSIYSTLLNNPKFNSKTLNQFNILLLLVSLKLETYDGTKDPNDHLHAFYSCMQAQNASDALMCKIFPSTLCGNAQTWYYSLPPRSISSYTEMTSAVNSSTELWVGEFTPKEEVLLQALEVLAMGKTEKTR</sequence>
<evidence type="ECO:0000313" key="2">
    <source>
        <dbReference type="Proteomes" id="UP001054252"/>
    </source>
</evidence>
<dbReference type="PANTHER" id="PTHR33223:SF10">
    <property type="entry name" value="AMINOTRANSFERASE-LIKE PLANT MOBILE DOMAIN-CONTAINING PROTEIN"/>
    <property type="match status" value="1"/>
</dbReference>
<evidence type="ECO:0000313" key="1">
    <source>
        <dbReference type="EMBL" id="GKV04884.1"/>
    </source>
</evidence>
<proteinExistence type="predicted"/>
<dbReference type="Proteomes" id="UP001054252">
    <property type="component" value="Unassembled WGS sequence"/>
</dbReference>
<dbReference type="AlphaFoldDB" id="A0AAV5J363"/>
<accession>A0AAV5J363</accession>